<protein>
    <recommendedName>
        <fullName evidence="3">Twin-arginine translocation pathway signal protein</fullName>
    </recommendedName>
</protein>
<evidence type="ECO:0000313" key="2">
    <source>
        <dbReference type="Proteomes" id="UP000266302"/>
    </source>
</evidence>
<accession>A0A398CHI1</accession>
<reference evidence="1 2" key="1">
    <citation type="submission" date="2018-09" db="EMBL/GenBank/DDBJ databases">
        <title>Draft genome of Simplicispira sp. NY-02.</title>
        <authorList>
            <person name="Im W.T."/>
        </authorList>
    </citation>
    <scope>NUCLEOTIDE SEQUENCE [LARGE SCALE GENOMIC DNA]</scope>
    <source>
        <strain evidence="1 2">NY-02</strain>
    </source>
</reference>
<sequence length="168" mass="17242">MQRRSLLKLGLVSGAVLALAGGAAVLLRPGLEQGRLSASARGLFASLGRAILQGTLPVDAQACSRALAGMVERIDALTANLPPAVQAELSQLLGLLCTTPGRLGLAGLAPAWADASEAQVQAALEGMRFSSLALRQQAYQALHEIVGGAYMSDESTWAALGYPGPLPL</sequence>
<gene>
    <name evidence="1" type="ORF">D3F03_01895</name>
</gene>
<dbReference type="OrthoDB" id="329761at2"/>
<dbReference type="AlphaFoldDB" id="A0A398CHI1"/>
<organism evidence="1 2">
    <name type="scientific">Simplicispira hankyongi</name>
    <dbReference type="NCBI Taxonomy" id="2315688"/>
    <lineage>
        <taxon>Bacteria</taxon>
        <taxon>Pseudomonadati</taxon>
        <taxon>Pseudomonadota</taxon>
        <taxon>Betaproteobacteria</taxon>
        <taxon>Burkholderiales</taxon>
        <taxon>Comamonadaceae</taxon>
        <taxon>Simplicispira</taxon>
    </lineage>
</organism>
<evidence type="ECO:0008006" key="3">
    <source>
        <dbReference type="Google" id="ProtNLM"/>
    </source>
</evidence>
<dbReference type="Proteomes" id="UP000266302">
    <property type="component" value="Unassembled WGS sequence"/>
</dbReference>
<evidence type="ECO:0000313" key="1">
    <source>
        <dbReference type="EMBL" id="RID99216.1"/>
    </source>
</evidence>
<comment type="caution">
    <text evidence="1">The sequence shown here is derived from an EMBL/GenBank/DDBJ whole genome shotgun (WGS) entry which is preliminary data.</text>
</comment>
<dbReference type="EMBL" id="QXJC01000001">
    <property type="protein sequence ID" value="RID99216.1"/>
    <property type="molecule type" value="Genomic_DNA"/>
</dbReference>
<dbReference type="RefSeq" id="WP_119107667.1">
    <property type="nucleotide sequence ID" value="NZ_QXJC01000001.1"/>
</dbReference>
<name>A0A398CHI1_9BURK</name>
<keyword evidence="2" id="KW-1185">Reference proteome</keyword>
<proteinExistence type="predicted"/>